<evidence type="ECO:0000256" key="5">
    <source>
        <dbReference type="ARBA" id="ARBA00022801"/>
    </source>
</evidence>
<dbReference type="Gene3D" id="3.40.190.80">
    <property type="match status" value="1"/>
</dbReference>
<feature type="binding site" evidence="7">
    <location>
        <position position="38"/>
    </location>
    <ligand>
        <name>Mg(2+)</name>
        <dbReference type="ChEBI" id="CHEBI:18420"/>
        <label>1</label>
        <note>catalytic</note>
    </ligand>
</feature>
<dbReference type="PRINTS" id="PR00378">
    <property type="entry name" value="LIIMPHPHTASE"/>
</dbReference>
<dbReference type="PROSITE" id="PS00630">
    <property type="entry name" value="IMP_2"/>
    <property type="match status" value="1"/>
</dbReference>
<evidence type="ECO:0000256" key="3">
    <source>
        <dbReference type="ARBA" id="ARBA00009759"/>
    </source>
</evidence>
<dbReference type="EC" id="3.1.3.25" evidence="8"/>
<feature type="binding site" evidence="7">
    <location>
        <position position="36"/>
    </location>
    <ligand>
        <name>Mg(2+)</name>
        <dbReference type="ChEBI" id="CHEBI:18420"/>
        <label>1</label>
        <note>catalytic</note>
    </ligand>
</feature>
<evidence type="ECO:0000256" key="8">
    <source>
        <dbReference type="RuleBase" id="RU364068"/>
    </source>
</evidence>
<comment type="cofactor">
    <cofactor evidence="1 7 8">
        <name>Mg(2+)</name>
        <dbReference type="ChEBI" id="CHEBI:18420"/>
    </cofactor>
</comment>
<dbReference type="PANTHER" id="PTHR20854:SF25">
    <property type="entry name" value="INOSITOL-1-MONOPHOSPHATASE"/>
    <property type="match status" value="1"/>
</dbReference>
<name>A0AAW2GH71_9HYME</name>
<feature type="binding site" evidence="7">
    <location>
        <position position="15"/>
    </location>
    <ligand>
        <name>Mg(2+)</name>
        <dbReference type="ChEBI" id="CHEBI:18420"/>
        <label>1</label>
        <note>catalytic</note>
    </ligand>
</feature>
<dbReference type="InterPro" id="IPR000760">
    <property type="entry name" value="Inositol_monophosphatase-like"/>
</dbReference>
<evidence type="ECO:0000313" key="10">
    <source>
        <dbReference type="Proteomes" id="UP001430953"/>
    </source>
</evidence>
<gene>
    <name evidence="9" type="ORF">PUN28_005326</name>
</gene>
<comment type="caution">
    <text evidence="9">The sequence shown here is derived from an EMBL/GenBank/DDBJ whole genome shotgun (WGS) entry which is preliminary data.</text>
</comment>
<dbReference type="InterPro" id="IPR033942">
    <property type="entry name" value="IMPase"/>
</dbReference>
<dbReference type="AlphaFoldDB" id="A0AAW2GH71"/>
<comment type="similarity">
    <text evidence="3 8">Belongs to the inositol monophosphatase superfamily.</text>
</comment>
<proteinExistence type="inferred from homology"/>
<keyword evidence="6 7" id="KW-0460">Magnesium</keyword>
<dbReference type="Pfam" id="PF00459">
    <property type="entry name" value="Inositol_P"/>
    <property type="match status" value="1"/>
</dbReference>
<comment type="catalytic activity">
    <reaction evidence="8">
        <text>a myo-inositol phosphate + H2O = myo-inositol + phosphate</text>
        <dbReference type="Rhea" id="RHEA:24056"/>
        <dbReference type="ChEBI" id="CHEBI:15377"/>
        <dbReference type="ChEBI" id="CHEBI:17268"/>
        <dbReference type="ChEBI" id="CHEBI:43474"/>
        <dbReference type="ChEBI" id="CHEBI:84139"/>
        <dbReference type="EC" id="3.1.3.25"/>
    </reaction>
</comment>
<dbReference type="CDD" id="cd01639">
    <property type="entry name" value="IMPase"/>
    <property type="match status" value="1"/>
</dbReference>
<evidence type="ECO:0000256" key="6">
    <source>
        <dbReference type="ARBA" id="ARBA00022842"/>
    </source>
</evidence>
<evidence type="ECO:0000256" key="4">
    <source>
        <dbReference type="ARBA" id="ARBA00022723"/>
    </source>
</evidence>
<keyword evidence="10" id="KW-1185">Reference proteome</keyword>
<protein>
    <recommendedName>
        <fullName evidence="8">Inositol-1-monophosphatase</fullName>
        <ecNumber evidence="8">3.1.3.25</ecNumber>
    </recommendedName>
</protein>
<dbReference type="GO" id="GO:0007165">
    <property type="term" value="P:signal transduction"/>
    <property type="evidence" value="ECO:0007669"/>
    <property type="project" value="TreeGrafter"/>
</dbReference>
<feature type="binding site" evidence="7">
    <location>
        <position position="39"/>
    </location>
    <ligand>
        <name>Mg(2+)</name>
        <dbReference type="ChEBI" id="CHEBI:18420"/>
        <label>1</label>
        <note>catalytic</note>
    </ligand>
</feature>
<feature type="binding site" evidence="7">
    <location>
        <position position="166"/>
    </location>
    <ligand>
        <name>Mg(2+)</name>
        <dbReference type="ChEBI" id="CHEBI:18420"/>
        <label>1</label>
        <note>catalytic</note>
    </ligand>
</feature>
<dbReference type="PRINTS" id="PR00377">
    <property type="entry name" value="IMPHPHTASES"/>
</dbReference>
<dbReference type="PANTHER" id="PTHR20854">
    <property type="entry name" value="INOSITOL MONOPHOSPHATASE"/>
    <property type="match status" value="1"/>
</dbReference>
<dbReference type="GO" id="GO:0006020">
    <property type="term" value="P:inositol metabolic process"/>
    <property type="evidence" value="ECO:0007669"/>
    <property type="project" value="TreeGrafter"/>
</dbReference>
<accession>A0AAW2GH71</accession>
<dbReference type="GO" id="GO:0008934">
    <property type="term" value="F:inositol monophosphate 1-phosphatase activity"/>
    <property type="evidence" value="ECO:0007669"/>
    <property type="project" value="InterPro"/>
</dbReference>
<reference evidence="9 10" key="1">
    <citation type="submission" date="2023-03" db="EMBL/GenBank/DDBJ databases">
        <title>High recombination rates correlate with genetic variation in Cardiocondyla obscurior ants.</title>
        <authorList>
            <person name="Errbii M."/>
        </authorList>
    </citation>
    <scope>NUCLEOTIDE SEQUENCE [LARGE SCALE GENOMIC DNA]</scope>
    <source>
        <strain evidence="9">Alpha-2009</strain>
        <tissue evidence="9">Whole body</tissue>
    </source>
</reference>
<dbReference type="PROSITE" id="PS00629">
    <property type="entry name" value="IMP_1"/>
    <property type="match status" value="1"/>
</dbReference>
<dbReference type="InterPro" id="IPR020583">
    <property type="entry name" value="Inositol_monoP_metal-BS"/>
</dbReference>
<evidence type="ECO:0000256" key="2">
    <source>
        <dbReference type="ARBA" id="ARBA00005152"/>
    </source>
</evidence>
<dbReference type="GO" id="GO:0046854">
    <property type="term" value="P:phosphatidylinositol phosphate biosynthetic process"/>
    <property type="evidence" value="ECO:0007669"/>
    <property type="project" value="InterPro"/>
</dbReference>
<dbReference type="InterPro" id="IPR020550">
    <property type="entry name" value="Inositol_monophosphatase_CS"/>
</dbReference>
<keyword evidence="5 8" id="KW-0378">Hydrolase</keyword>
<comment type="pathway">
    <text evidence="2 8">Polyol metabolism; myo-inositol biosynthesis; myo-inositol from D-glucose 6-phosphate: step 2/2.</text>
</comment>
<dbReference type="GO" id="GO:0046872">
    <property type="term" value="F:metal ion binding"/>
    <property type="evidence" value="ECO:0007669"/>
    <property type="project" value="UniProtKB-KW"/>
</dbReference>
<evidence type="ECO:0000256" key="1">
    <source>
        <dbReference type="ARBA" id="ARBA00001946"/>
    </source>
</evidence>
<dbReference type="EMBL" id="JADYXP020000004">
    <property type="protein sequence ID" value="KAL0126895.1"/>
    <property type="molecule type" value="Genomic_DNA"/>
</dbReference>
<organism evidence="9 10">
    <name type="scientific">Cardiocondyla obscurior</name>
    <dbReference type="NCBI Taxonomy" id="286306"/>
    <lineage>
        <taxon>Eukaryota</taxon>
        <taxon>Metazoa</taxon>
        <taxon>Ecdysozoa</taxon>
        <taxon>Arthropoda</taxon>
        <taxon>Hexapoda</taxon>
        <taxon>Insecta</taxon>
        <taxon>Pterygota</taxon>
        <taxon>Neoptera</taxon>
        <taxon>Endopterygota</taxon>
        <taxon>Hymenoptera</taxon>
        <taxon>Apocrita</taxon>
        <taxon>Aculeata</taxon>
        <taxon>Formicoidea</taxon>
        <taxon>Formicidae</taxon>
        <taxon>Myrmicinae</taxon>
        <taxon>Cardiocondyla</taxon>
    </lineage>
</organism>
<dbReference type="InterPro" id="IPR020552">
    <property type="entry name" value="Inositol_monoPase_Li-sen"/>
</dbReference>
<keyword evidence="4 7" id="KW-0479">Metal-binding</keyword>
<dbReference type="Proteomes" id="UP001430953">
    <property type="component" value="Unassembled WGS sequence"/>
</dbReference>
<evidence type="ECO:0000256" key="7">
    <source>
        <dbReference type="PIRSR" id="PIRSR600760-2"/>
    </source>
</evidence>
<dbReference type="Gene3D" id="3.30.540.10">
    <property type="entry name" value="Fructose-1,6-Bisphosphatase, subunit A, domain 1"/>
    <property type="match status" value="1"/>
</dbReference>
<dbReference type="SUPFAM" id="SSF56655">
    <property type="entry name" value="Carbohydrate phosphatase"/>
    <property type="match status" value="1"/>
</dbReference>
<evidence type="ECO:0000313" key="9">
    <source>
        <dbReference type="EMBL" id="KAL0126895.1"/>
    </source>
</evidence>
<sequence>MPFQERKNRIRIIAEETASVMEKMPELTDTPTWFLDPIDGTVNFMHLFPQFCISLALTVCKEIVLGIIYNPSNSELYTAIKGKGAFLNGSPIHTSEVTELRNAMIMLETSVIKFKSKDTDIHKARMEVLIETAQITRNVGSAALSLAYIARGIADCFHLEHIKAWDVAAGTLILREAGGTILETKGNAYDIMNPKTVAASNESLAREISKLIVDTDLKTLRKRLKRT</sequence>